<evidence type="ECO:0000256" key="11">
    <source>
        <dbReference type="RuleBase" id="RU366059"/>
    </source>
</evidence>
<dbReference type="Gene3D" id="3.30.1330.90">
    <property type="entry name" value="D-3-phosphoglycerate dehydrogenase, domain 3"/>
    <property type="match status" value="1"/>
</dbReference>
<comment type="cofactor">
    <cofactor evidence="1 11">
        <name>[4Fe-4S] cluster</name>
        <dbReference type="ChEBI" id="CHEBI:49883"/>
    </cofactor>
</comment>
<dbReference type="Proteomes" id="UP001501746">
    <property type="component" value="Unassembled WGS sequence"/>
</dbReference>
<reference evidence="14 15" key="1">
    <citation type="journal article" date="2019" name="Int. J. Syst. Evol. Microbiol.">
        <title>The Global Catalogue of Microorganisms (GCM) 10K type strain sequencing project: providing services to taxonomists for standard genome sequencing and annotation.</title>
        <authorList>
            <consortium name="The Broad Institute Genomics Platform"/>
            <consortium name="The Broad Institute Genome Sequencing Center for Infectious Disease"/>
            <person name="Wu L."/>
            <person name="Ma J."/>
        </authorList>
    </citation>
    <scope>NUCLEOTIDE SEQUENCE [LARGE SCALE GENOMIC DNA]</scope>
    <source>
        <strain evidence="14 15">JCM 14323</strain>
    </source>
</reference>
<name>A0ABN2MQE4_9MICO</name>
<keyword evidence="9 11" id="KW-0456">Lyase</keyword>
<dbReference type="Pfam" id="PF03315">
    <property type="entry name" value="SDH_beta"/>
    <property type="match status" value="1"/>
</dbReference>
<comment type="similarity">
    <text evidence="3 11">Belongs to the iron-sulfur dependent L-serine dehydratase family.</text>
</comment>
<evidence type="ECO:0000256" key="1">
    <source>
        <dbReference type="ARBA" id="ARBA00001966"/>
    </source>
</evidence>
<accession>A0ABN2MQE4</accession>
<evidence type="ECO:0000256" key="8">
    <source>
        <dbReference type="ARBA" id="ARBA00023014"/>
    </source>
</evidence>
<evidence type="ECO:0000259" key="13">
    <source>
        <dbReference type="Pfam" id="PF03315"/>
    </source>
</evidence>
<dbReference type="InterPro" id="IPR005130">
    <property type="entry name" value="Ser_deHydtase-like_asu"/>
</dbReference>
<dbReference type="InterPro" id="IPR029009">
    <property type="entry name" value="ASB_dom_sf"/>
</dbReference>
<proteinExistence type="inferred from homology"/>
<comment type="caution">
    <text evidence="14">The sequence shown here is derived from an EMBL/GenBank/DDBJ whole genome shotgun (WGS) entry which is preliminary data.</text>
</comment>
<dbReference type="RefSeq" id="WP_246205445.1">
    <property type="nucleotide sequence ID" value="NZ_BAAANK010000004.1"/>
</dbReference>
<dbReference type="InterPro" id="IPR051318">
    <property type="entry name" value="Fe-S_L-Ser"/>
</dbReference>
<keyword evidence="15" id="KW-1185">Reference proteome</keyword>
<protein>
    <recommendedName>
        <fullName evidence="11">L-serine dehydratase</fullName>
        <ecNumber evidence="11">4.3.1.17</ecNumber>
    </recommendedName>
</protein>
<dbReference type="EC" id="4.3.1.17" evidence="11"/>
<keyword evidence="8 11" id="KW-0411">Iron-sulfur</keyword>
<dbReference type="Pfam" id="PF03313">
    <property type="entry name" value="SDH_alpha"/>
    <property type="match status" value="1"/>
</dbReference>
<evidence type="ECO:0000256" key="5">
    <source>
        <dbReference type="ARBA" id="ARBA00022485"/>
    </source>
</evidence>
<dbReference type="PANTHER" id="PTHR30182:SF1">
    <property type="entry name" value="L-SERINE DEHYDRATASE 1"/>
    <property type="match status" value="1"/>
</dbReference>
<evidence type="ECO:0000256" key="10">
    <source>
        <dbReference type="ARBA" id="ARBA00049406"/>
    </source>
</evidence>
<gene>
    <name evidence="14" type="ORF">GCM10009750_18160</name>
</gene>
<evidence type="ECO:0000256" key="6">
    <source>
        <dbReference type="ARBA" id="ARBA00022723"/>
    </source>
</evidence>
<keyword evidence="5 11" id="KW-0004">4Fe-4S</keyword>
<feature type="domain" description="Serine dehydratase beta chain" evidence="13">
    <location>
        <begin position="15"/>
        <end position="163"/>
    </location>
</feature>
<dbReference type="InterPro" id="IPR005131">
    <property type="entry name" value="Ser_deHydtase_bsu"/>
</dbReference>
<dbReference type="NCBIfam" id="TIGR00720">
    <property type="entry name" value="sda_mono"/>
    <property type="match status" value="1"/>
</dbReference>
<keyword evidence="6 11" id="KW-0479">Metal-binding</keyword>
<evidence type="ECO:0000256" key="7">
    <source>
        <dbReference type="ARBA" id="ARBA00023004"/>
    </source>
</evidence>
<dbReference type="SUPFAM" id="SSF143548">
    <property type="entry name" value="Serine metabolism enzymes domain"/>
    <property type="match status" value="1"/>
</dbReference>
<evidence type="ECO:0000256" key="2">
    <source>
        <dbReference type="ARBA" id="ARBA00004742"/>
    </source>
</evidence>
<comment type="pathway">
    <text evidence="2">Carbohydrate biosynthesis; gluconeogenesis.</text>
</comment>
<dbReference type="EMBL" id="BAAANK010000004">
    <property type="protein sequence ID" value="GAA1834201.1"/>
    <property type="molecule type" value="Genomic_DNA"/>
</dbReference>
<dbReference type="InterPro" id="IPR004644">
    <property type="entry name" value="Fe-S_L-Ser_mono"/>
</dbReference>
<evidence type="ECO:0000256" key="4">
    <source>
        <dbReference type="ARBA" id="ARBA00022432"/>
    </source>
</evidence>
<comment type="catalytic activity">
    <reaction evidence="10 11">
        <text>L-serine = pyruvate + NH4(+)</text>
        <dbReference type="Rhea" id="RHEA:19169"/>
        <dbReference type="ChEBI" id="CHEBI:15361"/>
        <dbReference type="ChEBI" id="CHEBI:28938"/>
        <dbReference type="ChEBI" id="CHEBI:33384"/>
        <dbReference type="EC" id="4.3.1.17"/>
    </reaction>
</comment>
<evidence type="ECO:0000259" key="12">
    <source>
        <dbReference type="Pfam" id="PF03313"/>
    </source>
</evidence>
<organism evidence="14 15">
    <name type="scientific">Agromyces salentinus</name>
    <dbReference type="NCBI Taxonomy" id="269421"/>
    <lineage>
        <taxon>Bacteria</taxon>
        <taxon>Bacillati</taxon>
        <taxon>Actinomycetota</taxon>
        <taxon>Actinomycetes</taxon>
        <taxon>Micrococcales</taxon>
        <taxon>Microbacteriaceae</taxon>
        <taxon>Agromyces</taxon>
    </lineage>
</organism>
<evidence type="ECO:0000313" key="14">
    <source>
        <dbReference type="EMBL" id="GAA1834201.1"/>
    </source>
</evidence>
<evidence type="ECO:0000313" key="15">
    <source>
        <dbReference type="Proteomes" id="UP001501746"/>
    </source>
</evidence>
<evidence type="ECO:0000256" key="3">
    <source>
        <dbReference type="ARBA" id="ARBA00008636"/>
    </source>
</evidence>
<keyword evidence="7 11" id="KW-0408">Iron</keyword>
<sequence length="472" mass="48846">MTIAAAAPPIETIGVFDLFKIGIGPSSSHTVGPMHAAADYVARLGAAAADVTRLEVELYGSLAATGHGHGTLTAVLLGLEGRRPDAISSAEVEQRTAEIDRTGRIRLAGVVELPFGVSDLVLSPRTVLPRHSNAVRFSTFAADGRSLDEATYYSIGGGFIVRDGDGAGDGDHGTAPSAVAASHPYRNADDLLRRCEAAGLSIAELTMCNETAAVAESEVRAGILRIRDAMLECVDTGIRRDGVLPGGLSVRRRAPEWHARLLREDPDRSPEFAQEWVNLVALAVNEENAAGGRVVTAPTNGAAGIVPAVLHYAATYSPRARAGADLDDLAVEFLLTAAAIGGIVKRGASISGAEVGCQGEVGSASSMAAGALAAILGGTPAQVENAAEIAMEHNLGLTCDPVGGLVQIPCIERNAIAAGKAINAAKMAMWGDGSHRVSFDQVIETMRQTGRDMSDKYKETATGGLAVNVVEC</sequence>
<keyword evidence="4 11" id="KW-0312">Gluconeogenesis</keyword>
<dbReference type="PANTHER" id="PTHR30182">
    <property type="entry name" value="L-SERINE DEHYDRATASE"/>
    <property type="match status" value="1"/>
</dbReference>
<evidence type="ECO:0000256" key="9">
    <source>
        <dbReference type="ARBA" id="ARBA00023239"/>
    </source>
</evidence>
<feature type="domain" description="Serine dehydratase-like alpha subunit" evidence="12">
    <location>
        <begin position="198"/>
        <end position="466"/>
    </location>
</feature>